<evidence type="ECO:0000313" key="2">
    <source>
        <dbReference type="Proteomes" id="UP000016933"/>
    </source>
</evidence>
<dbReference type="HOGENOM" id="CLU_2739993_0_0_1"/>
<organism evidence="1 2">
    <name type="scientific">Dothistroma septosporum (strain NZE10 / CBS 128990)</name>
    <name type="common">Red band needle blight fungus</name>
    <name type="synonym">Mycosphaerella pini</name>
    <dbReference type="NCBI Taxonomy" id="675120"/>
    <lineage>
        <taxon>Eukaryota</taxon>
        <taxon>Fungi</taxon>
        <taxon>Dikarya</taxon>
        <taxon>Ascomycota</taxon>
        <taxon>Pezizomycotina</taxon>
        <taxon>Dothideomycetes</taxon>
        <taxon>Dothideomycetidae</taxon>
        <taxon>Mycosphaerellales</taxon>
        <taxon>Mycosphaerellaceae</taxon>
        <taxon>Dothistroma</taxon>
    </lineage>
</organism>
<accession>M2YJD5</accession>
<reference evidence="1 2" key="2">
    <citation type="journal article" date="2012" name="PLoS Pathog.">
        <title>Diverse lifestyles and strategies of plant pathogenesis encoded in the genomes of eighteen Dothideomycetes fungi.</title>
        <authorList>
            <person name="Ohm R.A."/>
            <person name="Feau N."/>
            <person name="Henrissat B."/>
            <person name="Schoch C.L."/>
            <person name="Horwitz B.A."/>
            <person name="Barry K.W."/>
            <person name="Condon B.J."/>
            <person name="Copeland A.C."/>
            <person name="Dhillon B."/>
            <person name="Glaser F."/>
            <person name="Hesse C.N."/>
            <person name="Kosti I."/>
            <person name="LaButti K."/>
            <person name="Lindquist E.A."/>
            <person name="Lucas S."/>
            <person name="Salamov A.A."/>
            <person name="Bradshaw R.E."/>
            <person name="Ciuffetti L."/>
            <person name="Hamelin R.C."/>
            <person name="Kema G.H.J."/>
            <person name="Lawrence C."/>
            <person name="Scott J.A."/>
            <person name="Spatafora J.W."/>
            <person name="Turgeon B.G."/>
            <person name="de Wit P.J.G.M."/>
            <person name="Zhong S."/>
            <person name="Goodwin S.B."/>
            <person name="Grigoriev I.V."/>
        </authorList>
    </citation>
    <scope>NUCLEOTIDE SEQUENCE [LARGE SCALE GENOMIC DNA]</scope>
    <source>
        <strain evidence="2">NZE10 / CBS 128990</strain>
    </source>
</reference>
<evidence type="ECO:0000313" key="1">
    <source>
        <dbReference type="EMBL" id="EME39036.1"/>
    </source>
</evidence>
<gene>
    <name evidence="1" type="ORF">DOTSEDRAFT_75657</name>
</gene>
<sequence>MECTAEHCWEGMIIPDSRLRFLAKTRCTIILVQVRPSRIQPSQLALTILHGRRLPHSAMGSRLGRQRAHDS</sequence>
<proteinExistence type="predicted"/>
<protein>
    <submittedName>
        <fullName evidence="1">Uncharacterized protein</fullName>
    </submittedName>
</protein>
<keyword evidence="2" id="KW-1185">Reference proteome</keyword>
<dbReference type="EMBL" id="KB446546">
    <property type="protein sequence ID" value="EME39036.1"/>
    <property type="molecule type" value="Genomic_DNA"/>
</dbReference>
<reference evidence="2" key="1">
    <citation type="journal article" date="2012" name="PLoS Genet.">
        <title>The genomes of the fungal plant pathogens Cladosporium fulvum and Dothistroma septosporum reveal adaptation to different hosts and lifestyles but also signatures of common ancestry.</title>
        <authorList>
            <person name="de Wit P.J.G.M."/>
            <person name="van der Burgt A."/>
            <person name="Oekmen B."/>
            <person name="Stergiopoulos I."/>
            <person name="Abd-Elsalam K.A."/>
            <person name="Aerts A.L."/>
            <person name="Bahkali A.H."/>
            <person name="Beenen H.G."/>
            <person name="Chettri P."/>
            <person name="Cox M.P."/>
            <person name="Datema E."/>
            <person name="de Vries R.P."/>
            <person name="Dhillon B."/>
            <person name="Ganley A.R."/>
            <person name="Griffiths S.A."/>
            <person name="Guo Y."/>
            <person name="Hamelin R.C."/>
            <person name="Henrissat B."/>
            <person name="Kabir M.S."/>
            <person name="Jashni M.K."/>
            <person name="Kema G."/>
            <person name="Klaubauf S."/>
            <person name="Lapidus A."/>
            <person name="Levasseur A."/>
            <person name="Lindquist E."/>
            <person name="Mehrabi R."/>
            <person name="Ohm R.A."/>
            <person name="Owen T.J."/>
            <person name="Salamov A."/>
            <person name="Schwelm A."/>
            <person name="Schijlen E."/>
            <person name="Sun H."/>
            <person name="van den Burg H.A."/>
            <person name="van Ham R.C.H.J."/>
            <person name="Zhang S."/>
            <person name="Goodwin S.B."/>
            <person name="Grigoriev I.V."/>
            <person name="Collemare J."/>
            <person name="Bradshaw R.E."/>
        </authorList>
    </citation>
    <scope>NUCLEOTIDE SEQUENCE [LARGE SCALE GENOMIC DNA]</scope>
    <source>
        <strain evidence="2">NZE10 / CBS 128990</strain>
    </source>
</reference>
<dbReference type="Proteomes" id="UP000016933">
    <property type="component" value="Unassembled WGS sequence"/>
</dbReference>
<name>M2YJD5_DOTSN</name>
<dbReference type="AlphaFoldDB" id="M2YJD5"/>